<feature type="non-terminal residue" evidence="1">
    <location>
        <position position="1"/>
    </location>
</feature>
<evidence type="ECO:0000313" key="2">
    <source>
        <dbReference type="Proteomes" id="UP000095767"/>
    </source>
</evidence>
<protein>
    <submittedName>
        <fullName evidence="1">Uncharacterized protein</fullName>
    </submittedName>
</protein>
<proteinExistence type="predicted"/>
<gene>
    <name evidence="1" type="ORF">BAE44_0006488</name>
</gene>
<dbReference type="EMBL" id="LWDX02020989">
    <property type="protein sequence ID" value="OEL32494.1"/>
    <property type="molecule type" value="Genomic_DNA"/>
</dbReference>
<organism evidence="1 2">
    <name type="scientific">Dichanthelium oligosanthes</name>
    <dbReference type="NCBI Taxonomy" id="888268"/>
    <lineage>
        <taxon>Eukaryota</taxon>
        <taxon>Viridiplantae</taxon>
        <taxon>Streptophyta</taxon>
        <taxon>Embryophyta</taxon>
        <taxon>Tracheophyta</taxon>
        <taxon>Spermatophyta</taxon>
        <taxon>Magnoliopsida</taxon>
        <taxon>Liliopsida</taxon>
        <taxon>Poales</taxon>
        <taxon>Poaceae</taxon>
        <taxon>PACMAD clade</taxon>
        <taxon>Panicoideae</taxon>
        <taxon>Panicodae</taxon>
        <taxon>Paniceae</taxon>
        <taxon>Dichantheliinae</taxon>
        <taxon>Dichanthelium</taxon>
    </lineage>
</organism>
<dbReference type="AlphaFoldDB" id="A0A1E5W571"/>
<name>A0A1E5W571_9POAL</name>
<accession>A0A1E5W571</accession>
<evidence type="ECO:0000313" key="1">
    <source>
        <dbReference type="EMBL" id="OEL32494.1"/>
    </source>
</evidence>
<dbReference type="Proteomes" id="UP000095767">
    <property type="component" value="Unassembled WGS sequence"/>
</dbReference>
<sequence>LTNNGVKKILDQYILERWTPLENATTLAALTGLAQQPKMPKKEKG</sequence>
<comment type="caution">
    <text evidence="1">The sequence shown here is derived from an EMBL/GenBank/DDBJ whole genome shotgun (WGS) entry which is preliminary data.</text>
</comment>
<reference evidence="1 2" key="1">
    <citation type="submission" date="2016-09" db="EMBL/GenBank/DDBJ databases">
        <title>The draft genome of Dichanthelium oligosanthes: A C3 panicoid grass species.</title>
        <authorList>
            <person name="Studer A.J."/>
            <person name="Schnable J.C."/>
            <person name="Brutnell T.P."/>
        </authorList>
    </citation>
    <scope>NUCLEOTIDE SEQUENCE [LARGE SCALE GENOMIC DNA]</scope>
    <source>
        <strain evidence="2">cv. Kellogg 1175</strain>
        <tissue evidence="1">Leaf</tissue>
    </source>
</reference>
<keyword evidence="2" id="KW-1185">Reference proteome</keyword>